<dbReference type="AlphaFoldDB" id="X7FBK3"/>
<dbReference type="Proteomes" id="UP000023430">
    <property type="component" value="Unassembled WGS sequence"/>
</dbReference>
<dbReference type="InterPro" id="IPR051680">
    <property type="entry name" value="ATP-dep_Glu-Cys_Ligase-2"/>
</dbReference>
<comment type="caution">
    <text evidence="3">The sequence shown here is derived from an EMBL/GenBank/DDBJ whole genome shotgun (WGS) entry which is preliminary data.</text>
</comment>
<dbReference type="PATRIC" id="fig|1449351.3.peg.882"/>
<dbReference type="InterPro" id="IPR025841">
    <property type="entry name" value="CP_ATPgrasp_2"/>
</dbReference>
<dbReference type="Pfam" id="PF14403">
    <property type="entry name" value="CP_ATPgrasp_2"/>
    <property type="match status" value="1"/>
</dbReference>
<gene>
    <name evidence="3" type="ORF">RISW2_17975</name>
</gene>
<dbReference type="SUPFAM" id="SSF56059">
    <property type="entry name" value="Glutathione synthetase ATP-binding domain-like"/>
    <property type="match status" value="1"/>
</dbReference>
<dbReference type="eggNOG" id="COG2308">
    <property type="taxonomic scope" value="Bacteria"/>
</dbReference>
<feature type="domain" description="DUF403" evidence="1">
    <location>
        <begin position="517"/>
        <end position="797"/>
    </location>
</feature>
<dbReference type="STRING" id="1449351.RISW2_17975"/>
<evidence type="ECO:0000313" key="3">
    <source>
        <dbReference type="EMBL" id="ETX30083.1"/>
    </source>
</evidence>
<dbReference type="OrthoDB" id="9804079at2"/>
<dbReference type="RefSeq" id="WP_043767134.1">
    <property type="nucleotide sequence ID" value="NZ_JAME01000005.1"/>
</dbReference>
<dbReference type="EMBL" id="JAME01000005">
    <property type="protein sequence ID" value="ETX30083.1"/>
    <property type="molecule type" value="Genomic_DNA"/>
</dbReference>
<dbReference type="Pfam" id="PF04168">
    <property type="entry name" value="Alpha-E"/>
    <property type="match status" value="1"/>
</dbReference>
<dbReference type="Gene3D" id="3.40.50.11290">
    <property type="match status" value="1"/>
</dbReference>
<keyword evidence="4" id="KW-1185">Reference proteome</keyword>
<evidence type="ECO:0000259" key="1">
    <source>
        <dbReference type="Pfam" id="PF04168"/>
    </source>
</evidence>
<reference evidence="3 4" key="1">
    <citation type="submission" date="2014-01" db="EMBL/GenBank/DDBJ databases">
        <title>Roseivivax isoporae LMG 25204 Genome Sequencing.</title>
        <authorList>
            <person name="Lai Q."/>
            <person name="Li G."/>
            <person name="Shao Z."/>
        </authorList>
    </citation>
    <scope>NUCLEOTIDE SEQUENCE [LARGE SCALE GENOMIC DNA]</scope>
    <source>
        <strain evidence="3 4">LMG 25204</strain>
    </source>
</reference>
<feature type="domain" description="Circularly permuted ATP-grasp type 2" evidence="2">
    <location>
        <begin position="91"/>
        <end position="469"/>
    </location>
</feature>
<protein>
    <submittedName>
        <fullName evidence="3">Uncharacterized protein</fullName>
    </submittedName>
</protein>
<sequence>MDDGTGSSRDVAALIADYAVPPGVADEMIGPDGRVRAVWQPFLDRFARLSPEDVARRFARGDRYLRDAGVFFRQYRDDGPAERDWPLSHVPVLLPESEWTDISAALVERAELLERVVADLYGPGDLVRDGFLPPELVAQNPAWLRPMVGARPPSGHYLHFVAFELGRSPDGSWFVLGDRTEAPSGAGFALENRVATMRAFSDPFEHGTIHRLAGFFRSFRSALQRSAASLEGRMAILTPGLGTETYFEHAYIARYLGLMLLEGEDLRVVDGRVMVRTVAGLKPVSVLWRRLDSAFADPLELDGGSQLGTPGLAGAIRGGHVAMANALGSGIVQTRAFLAFLPRIARALQGKPLALPNIATWWCGQQAERDYVAENLSRMMVGPALSQDLPFETTDDTVIAGRFQDGRDLDPRAWVRARAGDLVGQEAVALSTTPVHEDGAFRPRPVMLRVFAARTAEGWRVMPGGYARIGPSEDATALALRRGGRVADVWIVSDRDVPPETLAAPQETFQRASDSLLPSRAADNLYWLGRYVERAENLIRLVRAYNLRLAETGREDDPRVARAGAHLRRLGVPSEIGVPGAVTQSLDSAIRCAAKVRDRFSIDGWTALQVLREELGDIAARVQPGDEASRALGQLLRGAAGFSGLVHDNMYRFAGWRFLSIGRAMERAQNMTGILRDFASPEAPEGSFDIAIEVGDSVMTHRRRYQIETNRNTVIDLLALDHRNPRSVRYQVSRILSLVSELPGAEVNGELSHVMRAALRIETRLATAEPEELDAKGLAALQTSLVELSERLTAAYLV</sequence>
<organism evidence="3 4">
    <name type="scientific">Roseivivax isoporae LMG 25204</name>
    <dbReference type="NCBI Taxonomy" id="1449351"/>
    <lineage>
        <taxon>Bacteria</taxon>
        <taxon>Pseudomonadati</taxon>
        <taxon>Pseudomonadota</taxon>
        <taxon>Alphaproteobacteria</taxon>
        <taxon>Rhodobacterales</taxon>
        <taxon>Roseobacteraceae</taxon>
        <taxon>Roseivivax</taxon>
    </lineage>
</organism>
<accession>X7FBK3</accession>
<dbReference type="PANTHER" id="PTHR34595">
    <property type="entry name" value="BLR5612 PROTEIN"/>
    <property type="match status" value="1"/>
</dbReference>
<evidence type="ECO:0000259" key="2">
    <source>
        <dbReference type="Pfam" id="PF14403"/>
    </source>
</evidence>
<proteinExistence type="predicted"/>
<name>X7FBK3_9RHOB</name>
<dbReference type="PANTHER" id="PTHR34595:SF2">
    <property type="entry name" value="BLR2978 PROTEIN"/>
    <property type="match status" value="1"/>
</dbReference>
<evidence type="ECO:0000313" key="4">
    <source>
        <dbReference type="Proteomes" id="UP000023430"/>
    </source>
</evidence>
<dbReference type="eggNOG" id="COG2307">
    <property type="taxonomic scope" value="Bacteria"/>
</dbReference>
<dbReference type="InterPro" id="IPR007296">
    <property type="entry name" value="DUF403"/>
</dbReference>